<protein>
    <submittedName>
        <fullName evidence="3">Uncharacterized protein</fullName>
    </submittedName>
</protein>
<accession>A0A6S9JC07</accession>
<feature type="region of interest" description="Disordered" evidence="1">
    <location>
        <begin position="83"/>
        <end position="111"/>
    </location>
</feature>
<feature type="chain" id="PRO_5030159593" evidence="2">
    <location>
        <begin position="28"/>
        <end position="283"/>
    </location>
</feature>
<sequence length="283" mass="30639">MAFGPRRTVQVAAALLAAANLVTRTFGFQLSPFPTTPSLIHDPQALICLSAAPQSTSSDESNTRAKASEILFNFDRAQASYAASGKDTVHTDPPEPVGIEKKDNGLPAVIDSDGRGPRALEYIEKECTVDQINEIRSAVTSLVTEALETADYRRKNGVEKKAGGRVMLGFVAGSIDDGLTALKSWVGTMKLPRGRLHGMDIDGVPNPPKGPVYIKYSSGEVLTFTDLRQRGMSLMDVWKPGDAVVDEYAGEYRGVYLNVELEDKEFRQFGVLPLGLFGGSEKK</sequence>
<proteinExistence type="predicted"/>
<feature type="compositionally biased region" description="Basic and acidic residues" evidence="1">
    <location>
        <begin position="87"/>
        <end position="104"/>
    </location>
</feature>
<evidence type="ECO:0000256" key="1">
    <source>
        <dbReference type="SAM" id="MobiDB-lite"/>
    </source>
</evidence>
<evidence type="ECO:0000256" key="2">
    <source>
        <dbReference type="SAM" id="SignalP"/>
    </source>
</evidence>
<organism evidence="3">
    <name type="scientific">Heterosigma akashiwo</name>
    <name type="common">Chromophytic alga</name>
    <name type="synonym">Heterosigma carterae</name>
    <dbReference type="NCBI Taxonomy" id="2829"/>
    <lineage>
        <taxon>Eukaryota</taxon>
        <taxon>Sar</taxon>
        <taxon>Stramenopiles</taxon>
        <taxon>Ochrophyta</taxon>
        <taxon>Raphidophyceae</taxon>
        <taxon>Chattonellales</taxon>
        <taxon>Chattonellaceae</taxon>
        <taxon>Heterosigma</taxon>
    </lineage>
</organism>
<reference evidence="3" key="1">
    <citation type="submission" date="2021-01" db="EMBL/GenBank/DDBJ databases">
        <authorList>
            <person name="Corre E."/>
            <person name="Pelletier E."/>
            <person name="Niang G."/>
            <person name="Scheremetjew M."/>
            <person name="Finn R."/>
            <person name="Kale V."/>
            <person name="Holt S."/>
            <person name="Cochrane G."/>
            <person name="Meng A."/>
            <person name="Brown T."/>
            <person name="Cohen L."/>
        </authorList>
    </citation>
    <scope>NUCLEOTIDE SEQUENCE</scope>
    <source>
        <strain evidence="3">CCMP3107</strain>
    </source>
</reference>
<gene>
    <name evidence="3" type="ORF">HAKA00212_LOCUS17270</name>
</gene>
<dbReference type="AlphaFoldDB" id="A0A6S9JC07"/>
<feature type="signal peptide" evidence="2">
    <location>
        <begin position="1"/>
        <end position="27"/>
    </location>
</feature>
<dbReference type="EMBL" id="HBIU01037671">
    <property type="protein sequence ID" value="CAE0638487.1"/>
    <property type="molecule type" value="Transcribed_RNA"/>
</dbReference>
<dbReference type="SUPFAM" id="SSF160532">
    <property type="entry name" value="Ava3019-like"/>
    <property type="match status" value="1"/>
</dbReference>
<keyword evidence="2" id="KW-0732">Signal</keyword>
<dbReference type="Gene3D" id="3.30.360.10">
    <property type="entry name" value="Dihydrodipicolinate Reductase, domain 2"/>
    <property type="match status" value="1"/>
</dbReference>
<evidence type="ECO:0000313" key="3">
    <source>
        <dbReference type="EMBL" id="CAE0638487.1"/>
    </source>
</evidence>
<name>A0A6S9JC07_HETAK</name>